<keyword evidence="10" id="KW-1185">Reference proteome</keyword>
<dbReference type="GO" id="GO:0008615">
    <property type="term" value="P:pyridoxine biosynthetic process"/>
    <property type="evidence" value="ECO:0007669"/>
    <property type="project" value="UniProtKB-KW"/>
</dbReference>
<dbReference type="RefSeq" id="WP_156453690.1">
    <property type="nucleotide sequence ID" value="NZ_BPQO01000001.1"/>
</dbReference>
<name>A0AAV4ZEP5_9HYPH</name>
<dbReference type="InterPro" id="IPR000659">
    <property type="entry name" value="Pyridox_Oxase"/>
</dbReference>
<evidence type="ECO:0000259" key="7">
    <source>
        <dbReference type="Pfam" id="PF01243"/>
    </source>
</evidence>
<keyword evidence="2" id="KW-0285">Flavoprotein</keyword>
<feature type="domain" description="Pyridoxine 5'-phosphate oxidase dimerisation C-terminal" evidence="8">
    <location>
        <begin position="176"/>
        <end position="218"/>
    </location>
</feature>
<evidence type="ECO:0000256" key="4">
    <source>
        <dbReference type="ARBA" id="ARBA00023002"/>
    </source>
</evidence>
<dbReference type="InterPro" id="IPR019576">
    <property type="entry name" value="Pyridoxamine_oxidase_dimer_C"/>
</dbReference>
<evidence type="ECO:0000313" key="10">
    <source>
        <dbReference type="Proteomes" id="UP001055247"/>
    </source>
</evidence>
<protein>
    <submittedName>
        <fullName evidence="9">Pyridoxine/pyridoxamine 5'-phosphate oxidase</fullName>
    </submittedName>
</protein>
<feature type="binding site" evidence="6">
    <location>
        <position position="87"/>
    </location>
    <ligand>
        <name>FMN</name>
        <dbReference type="ChEBI" id="CHEBI:58210"/>
    </ligand>
</feature>
<evidence type="ECO:0000256" key="6">
    <source>
        <dbReference type="PIRSR" id="PIRSR000190-2"/>
    </source>
</evidence>
<keyword evidence="5" id="KW-0664">Pyridoxine biosynthesis</keyword>
<feature type="binding site" evidence="6">
    <location>
        <begin position="144"/>
        <end position="145"/>
    </location>
    <ligand>
        <name>FMN</name>
        <dbReference type="ChEBI" id="CHEBI:58210"/>
    </ligand>
</feature>
<reference evidence="9" key="1">
    <citation type="journal article" date="2016" name="Front. Microbiol.">
        <title>Genome Sequence of the Piezophilic, Mesophilic Sulfate-Reducing Bacterium Desulfovibrio indicus J2T.</title>
        <authorList>
            <person name="Cao J."/>
            <person name="Maignien L."/>
            <person name="Shao Z."/>
            <person name="Alain K."/>
            <person name="Jebbar M."/>
        </authorList>
    </citation>
    <scope>NUCLEOTIDE SEQUENCE</scope>
    <source>
        <strain evidence="9">DSM 16372</strain>
    </source>
</reference>
<dbReference type="PIRSF" id="PIRSF000190">
    <property type="entry name" value="Pyd_amn-ph_oxd"/>
    <property type="match status" value="1"/>
</dbReference>
<dbReference type="GO" id="GO:0004733">
    <property type="term" value="F:pyridoxamine phosphate oxidase activity"/>
    <property type="evidence" value="ECO:0007669"/>
    <property type="project" value="InterPro"/>
</dbReference>
<evidence type="ECO:0000256" key="1">
    <source>
        <dbReference type="ARBA" id="ARBA00007301"/>
    </source>
</evidence>
<dbReference type="GO" id="GO:0010181">
    <property type="term" value="F:FMN binding"/>
    <property type="evidence" value="ECO:0007669"/>
    <property type="project" value="InterPro"/>
</dbReference>
<sequence>MSLKEQLRGLKSLAGPYRDFDTGAAPDEPASLFGVWLQDAITHGIPEAHAMTLSTVDAEGCPDARVLILKNVDADGWHFASTKLSPKGRQIALCPQAALIFYWQPLGRQVRLRGQVSELSREICEADFLARPIGSRASALLARQSDVLEGDEALDIALAEQRHLIEGDPFIVSTGWTVYAVQPTEVEFWQADGDRRHTRLRYRRAMDSQAWQRERLWP</sequence>
<dbReference type="PANTHER" id="PTHR10851">
    <property type="entry name" value="PYRIDOXINE-5-PHOSPHATE OXIDASE"/>
    <property type="match status" value="1"/>
</dbReference>
<dbReference type="Gene3D" id="2.30.110.10">
    <property type="entry name" value="Electron Transport, Fmn-binding Protein, Chain A"/>
    <property type="match status" value="1"/>
</dbReference>
<proteinExistence type="inferred from homology"/>
<organism evidence="9 10">
    <name type="scientific">Methylobacterium hispanicum</name>
    <dbReference type="NCBI Taxonomy" id="270350"/>
    <lineage>
        <taxon>Bacteria</taxon>
        <taxon>Pseudomonadati</taxon>
        <taxon>Pseudomonadota</taxon>
        <taxon>Alphaproteobacteria</taxon>
        <taxon>Hyphomicrobiales</taxon>
        <taxon>Methylobacteriaceae</taxon>
        <taxon>Methylobacterium</taxon>
    </lineage>
</organism>
<feature type="domain" description="Pyridoxamine 5'-phosphate oxidase N-terminal" evidence="7">
    <location>
        <begin position="38"/>
        <end position="160"/>
    </location>
</feature>
<comment type="similarity">
    <text evidence="1">Belongs to the pyridoxamine 5'-phosphate oxidase family.</text>
</comment>
<dbReference type="InterPro" id="IPR011576">
    <property type="entry name" value="Pyridox_Oxase_N"/>
</dbReference>
<comment type="cofactor">
    <cofactor evidence="6">
        <name>FMN</name>
        <dbReference type="ChEBI" id="CHEBI:58210"/>
    </cofactor>
    <text evidence="6">Binds 1 FMN per subunit.</text>
</comment>
<evidence type="ECO:0000259" key="8">
    <source>
        <dbReference type="Pfam" id="PF10590"/>
    </source>
</evidence>
<feature type="binding site" evidence="6">
    <location>
        <position position="109"/>
    </location>
    <ligand>
        <name>FMN</name>
        <dbReference type="ChEBI" id="CHEBI:58210"/>
    </ligand>
</feature>
<dbReference type="AlphaFoldDB" id="A0AAV4ZEP5"/>
<dbReference type="SUPFAM" id="SSF50475">
    <property type="entry name" value="FMN-binding split barrel"/>
    <property type="match status" value="1"/>
</dbReference>
<dbReference type="EMBL" id="BPQO01000001">
    <property type="protein sequence ID" value="GJD86611.1"/>
    <property type="molecule type" value="Genomic_DNA"/>
</dbReference>
<keyword evidence="3 6" id="KW-0288">FMN</keyword>
<feature type="binding site" evidence="6">
    <location>
        <position position="189"/>
    </location>
    <ligand>
        <name>FMN</name>
        <dbReference type="ChEBI" id="CHEBI:58210"/>
    </ligand>
</feature>
<accession>A0AAV4ZEP5</accession>
<comment type="caution">
    <text evidence="9">The sequence shown here is derived from an EMBL/GenBank/DDBJ whole genome shotgun (WGS) entry which is preliminary data.</text>
</comment>
<dbReference type="Proteomes" id="UP001055247">
    <property type="component" value="Unassembled WGS sequence"/>
</dbReference>
<feature type="binding site" evidence="6">
    <location>
        <position position="199"/>
    </location>
    <ligand>
        <name>FMN</name>
        <dbReference type="ChEBI" id="CHEBI:58210"/>
    </ligand>
</feature>
<dbReference type="PANTHER" id="PTHR10851:SF0">
    <property type="entry name" value="PYRIDOXINE-5'-PHOSPHATE OXIDASE"/>
    <property type="match status" value="1"/>
</dbReference>
<dbReference type="Pfam" id="PF01243">
    <property type="entry name" value="PNPOx_N"/>
    <property type="match status" value="1"/>
</dbReference>
<keyword evidence="4" id="KW-0560">Oxidoreductase</keyword>
<evidence type="ECO:0000256" key="2">
    <source>
        <dbReference type="ARBA" id="ARBA00022630"/>
    </source>
</evidence>
<evidence type="ECO:0000256" key="3">
    <source>
        <dbReference type="ARBA" id="ARBA00022643"/>
    </source>
</evidence>
<dbReference type="InterPro" id="IPR012349">
    <property type="entry name" value="Split_barrel_FMN-bd"/>
</dbReference>
<reference evidence="9" key="2">
    <citation type="submission" date="2021-08" db="EMBL/GenBank/DDBJ databases">
        <authorList>
            <person name="Tani A."/>
            <person name="Ola A."/>
            <person name="Ogura Y."/>
            <person name="Katsura K."/>
            <person name="Hayashi T."/>
        </authorList>
    </citation>
    <scope>NUCLEOTIDE SEQUENCE</scope>
    <source>
        <strain evidence="9">DSM 16372</strain>
    </source>
</reference>
<evidence type="ECO:0000313" key="9">
    <source>
        <dbReference type="EMBL" id="GJD86611.1"/>
    </source>
</evidence>
<feature type="binding site" evidence="6">
    <location>
        <begin position="65"/>
        <end position="70"/>
    </location>
    <ligand>
        <name>FMN</name>
        <dbReference type="ChEBI" id="CHEBI:58210"/>
    </ligand>
</feature>
<gene>
    <name evidence="9" type="primary">pdxH_1</name>
    <name evidence="9" type="ORF">BHAOGJBA_0105</name>
</gene>
<dbReference type="NCBIfam" id="NF004231">
    <property type="entry name" value="PRK05679.1"/>
    <property type="match status" value="1"/>
</dbReference>
<dbReference type="Pfam" id="PF10590">
    <property type="entry name" value="PNP_phzG_C"/>
    <property type="match status" value="1"/>
</dbReference>
<evidence type="ECO:0000256" key="5">
    <source>
        <dbReference type="ARBA" id="ARBA00023096"/>
    </source>
</evidence>